<dbReference type="CDD" id="cd06454">
    <property type="entry name" value="KBL_like"/>
    <property type="match status" value="1"/>
</dbReference>
<evidence type="ECO:0000256" key="6">
    <source>
        <dbReference type="ARBA" id="ARBA00022898"/>
    </source>
</evidence>
<evidence type="ECO:0000256" key="13">
    <source>
        <dbReference type="RuleBase" id="RU003693"/>
    </source>
</evidence>
<dbReference type="Gene3D" id="3.90.1150.10">
    <property type="entry name" value="Aspartate Aminotransferase, domain 1"/>
    <property type="match status" value="1"/>
</dbReference>
<keyword evidence="16" id="KW-1185">Reference proteome</keyword>
<evidence type="ECO:0000256" key="1">
    <source>
        <dbReference type="ARBA" id="ARBA00001933"/>
    </source>
</evidence>
<dbReference type="EMBL" id="JBGCUC010000008">
    <property type="protein sequence ID" value="MFG6076822.1"/>
    <property type="molecule type" value="Genomic_DNA"/>
</dbReference>
<sequence length="417" mass="45884">MINSLKYSNFIESRISDLKASGQYRTFQTINRIKGSYPEAYTGDDDQKKVVVWCSNDYLNMSQNPQVIESMHQAIEQYGAGSGGSRNIGGTHSYFEKLENAIADWHGKEAALVFPTGYSSNDATIQCLLRLFDDCVVFSDASNHASIINGIRSTVIERKIFRHNDVKDLERLLSEQPVDRPKIVIFESVYSMDGDIAPVKEIVALSKKYNALTYIDEVHAIGMYGPNGAGIAAGLGIADQIDIIQGTMAKAIGVIGGYITASALIIDAIRSFASGFIFTTSLPPAITAACYTSIQHLKSSNAERDELHKKTALLRKLLLKKNIPVMPISTTHILPVLIGSADKCKKSARYLLEKKGIYLQPINFPSVPVGTERFRVNVTPGHSEAQIYALADALEEVFRIMDVPFIQKSPQELNTVA</sequence>
<dbReference type="PANTHER" id="PTHR13693">
    <property type="entry name" value="CLASS II AMINOTRANSFERASE/8-AMINO-7-OXONONANOATE SYNTHASE"/>
    <property type="match status" value="1"/>
</dbReference>
<evidence type="ECO:0000256" key="4">
    <source>
        <dbReference type="ARBA" id="ARBA00013257"/>
    </source>
</evidence>
<evidence type="ECO:0000256" key="2">
    <source>
        <dbReference type="ARBA" id="ARBA00005029"/>
    </source>
</evidence>
<comment type="similarity">
    <text evidence="3 13">Belongs to the class-II pyridoxal-phosphate-dependent aminotransferase family.</text>
</comment>
<evidence type="ECO:0000313" key="15">
    <source>
        <dbReference type="EMBL" id="MFG6076822.1"/>
    </source>
</evidence>
<accession>A0ABW7CKT2</accession>
<dbReference type="Pfam" id="PF00155">
    <property type="entry name" value="Aminotran_1_2"/>
    <property type="match status" value="1"/>
</dbReference>
<name>A0ABW7CKT2_9GAMM</name>
<dbReference type="InterPro" id="IPR015422">
    <property type="entry name" value="PyrdxlP-dep_Trfase_small"/>
</dbReference>
<dbReference type="RefSeq" id="WP_394148939.1">
    <property type="nucleotide sequence ID" value="NZ_JBGCUC010000008.1"/>
</dbReference>
<evidence type="ECO:0000256" key="10">
    <source>
        <dbReference type="ARBA" id="ARBA00031945"/>
    </source>
</evidence>
<dbReference type="EC" id="2.3.1.37" evidence="4"/>
<evidence type="ECO:0000259" key="14">
    <source>
        <dbReference type="Pfam" id="PF00155"/>
    </source>
</evidence>
<evidence type="ECO:0000256" key="12">
    <source>
        <dbReference type="ARBA" id="ARBA00047654"/>
    </source>
</evidence>
<keyword evidence="7" id="KW-0350">Heme biosynthesis</keyword>
<keyword evidence="8 15" id="KW-0012">Acyltransferase</keyword>
<dbReference type="InterPro" id="IPR001917">
    <property type="entry name" value="Aminotrans_II_pyridoxalP_BS"/>
</dbReference>
<organism evidence="15 16">
    <name type="scientific">Erwinia plantamica</name>
    <dbReference type="NCBI Taxonomy" id="3237104"/>
    <lineage>
        <taxon>Bacteria</taxon>
        <taxon>Pseudomonadati</taxon>
        <taxon>Pseudomonadota</taxon>
        <taxon>Gammaproteobacteria</taxon>
        <taxon>Enterobacterales</taxon>
        <taxon>Erwiniaceae</taxon>
        <taxon>Erwinia</taxon>
    </lineage>
</organism>
<comment type="catalytic activity">
    <reaction evidence="12">
        <text>succinyl-CoA + glycine + H(+) = 5-aminolevulinate + CO2 + CoA</text>
        <dbReference type="Rhea" id="RHEA:12921"/>
        <dbReference type="ChEBI" id="CHEBI:15378"/>
        <dbReference type="ChEBI" id="CHEBI:16526"/>
        <dbReference type="ChEBI" id="CHEBI:57287"/>
        <dbReference type="ChEBI" id="CHEBI:57292"/>
        <dbReference type="ChEBI" id="CHEBI:57305"/>
        <dbReference type="ChEBI" id="CHEBI:356416"/>
        <dbReference type="EC" id="2.3.1.37"/>
    </reaction>
</comment>
<comment type="caution">
    <text evidence="15">The sequence shown here is derived from an EMBL/GenBank/DDBJ whole genome shotgun (WGS) entry which is preliminary data.</text>
</comment>
<dbReference type="GO" id="GO:0003870">
    <property type="term" value="F:5-aminolevulinate synthase activity"/>
    <property type="evidence" value="ECO:0007669"/>
    <property type="project" value="UniProtKB-EC"/>
</dbReference>
<dbReference type="InterPro" id="IPR015424">
    <property type="entry name" value="PyrdxlP-dep_Trfase"/>
</dbReference>
<evidence type="ECO:0000256" key="7">
    <source>
        <dbReference type="ARBA" id="ARBA00023133"/>
    </source>
</evidence>
<dbReference type="PANTHER" id="PTHR13693:SF102">
    <property type="entry name" value="2-AMINO-3-KETOBUTYRATE COENZYME A LIGASE, MITOCHONDRIAL"/>
    <property type="match status" value="1"/>
</dbReference>
<reference evidence="15 16" key="1">
    <citation type="submission" date="2024-07" db="EMBL/GenBank/DDBJ databases">
        <title>Novel bacterial strain Erwinia sp. OPT-41 promoting growth of various crops.</title>
        <authorList>
            <person name="Egorshina A."/>
            <person name="Lukyantsev M.A."/>
            <person name="Golubev S.N."/>
            <person name="Muratova A.Y."/>
            <person name="Bulygina E.A."/>
        </authorList>
    </citation>
    <scope>NUCLEOTIDE SEQUENCE [LARGE SCALE GENOMIC DNA]</scope>
    <source>
        <strain evidence="15 16">OPT-41</strain>
    </source>
</reference>
<dbReference type="InterPro" id="IPR010961">
    <property type="entry name" value="4pyrrol_synth_NH2levulA_synth"/>
</dbReference>
<evidence type="ECO:0000256" key="11">
    <source>
        <dbReference type="ARBA" id="ARBA00032773"/>
    </source>
</evidence>
<feature type="domain" description="Aminotransferase class I/classII large" evidence="14">
    <location>
        <begin position="49"/>
        <end position="394"/>
    </location>
</feature>
<dbReference type="InterPro" id="IPR004839">
    <property type="entry name" value="Aminotransferase_I/II_large"/>
</dbReference>
<evidence type="ECO:0000256" key="5">
    <source>
        <dbReference type="ARBA" id="ARBA00022679"/>
    </source>
</evidence>
<dbReference type="Proteomes" id="UP001605250">
    <property type="component" value="Unassembled WGS sequence"/>
</dbReference>
<dbReference type="Gene3D" id="3.40.640.10">
    <property type="entry name" value="Type I PLP-dependent aspartate aminotransferase-like (Major domain)"/>
    <property type="match status" value="1"/>
</dbReference>
<protein>
    <recommendedName>
        <fullName evidence="4">5-aminolevulinate synthase</fullName>
        <ecNumber evidence="4">2.3.1.37</ecNumber>
    </recommendedName>
    <alternativeName>
        <fullName evidence="9">5-aminolevulinic acid synthase</fullName>
    </alternativeName>
    <alternativeName>
        <fullName evidence="10">Delta-ALA synthase</fullName>
    </alternativeName>
    <alternativeName>
        <fullName evidence="11">Delta-aminolevulinate synthase</fullName>
    </alternativeName>
</protein>
<proteinExistence type="inferred from homology"/>
<keyword evidence="5 15" id="KW-0808">Transferase</keyword>
<evidence type="ECO:0000256" key="9">
    <source>
        <dbReference type="ARBA" id="ARBA00031691"/>
    </source>
</evidence>
<dbReference type="InterPro" id="IPR050087">
    <property type="entry name" value="AON_synthase_class-II"/>
</dbReference>
<dbReference type="InterPro" id="IPR015421">
    <property type="entry name" value="PyrdxlP-dep_Trfase_major"/>
</dbReference>
<comment type="cofactor">
    <cofactor evidence="1 13">
        <name>pyridoxal 5'-phosphate</name>
        <dbReference type="ChEBI" id="CHEBI:597326"/>
    </cofactor>
</comment>
<dbReference type="NCBIfam" id="TIGR01821">
    <property type="entry name" value="5aminolev_synth"/>
    <property type="match status" value="1"/>
</dbReference>
<evidence type="ECO:0000256" key="8">
    <source>
        <dbReference type="ARBA" id="ARBA00023315"/>
    </source>
</evidence>
<gene>
    <name evidence="15" type="primary">hemA</name>
    <name evidence="15" type="ORF">AB3U87_10665</name>
</gene>
<comment type="pathway">
    <text evidence="2">Porphyrin-containing compound metabolism; protoporphyrin-IX biosynthesis; 5-aminolevulinate from glycine: step 1/1.</text>
</comment>
<evidence type="ECO:0000256" key="3">
    <source>
        <dbReference type="ARBA" id="ARBA00008392"/>
    </source>
</evidence>
<keyword evidence="6 13" id="KW-0663">Pyridoxal phosphate</keyword>
<dbReference type="PROSITE" id="PS00599">
    <property type="entry name" value="AA_TRANSFER_CLASS_2"/>
    <property type="match status" value="1"/>
</dbReference>
<dbReference type="SUPFAM" id="SSF53383">
    <property type="entry name" value="PLP-dependent transferases"/>
    <property type="match status" value="1"/>
</dbReference>
<evidence type="ECO:0000313" key="16">
    <source>
        <dbReference type="Proteomes" id="UP001605250"/>
    </source>
</evidence>